<dbReference type="SMART" id="SM00289">
    <property type="entry name" value="WR1"/>
    <property type="match status" value="4"/>
</dbReference>
<dbReference type="EMBL" id="KL363230">
    <property type="protein sequence ID" value="KFD52217.1"/>
    <property type="molecule type" value="Genomic_DNA"/>
</dbReference>
<dbReference type="InterPro" id="IPR006150">
    <property type="entry name" value="Cys_repeat_1"/>
</dbReference>
<dbReference type="EMBL" id="KL367488">
    <property type="protein sequence ID" value="KFD70335.1"/>
    <property type="molecule type" value="Genomic_DNA"/>
</dbReference>
<name>A0A085M4S1_9BILA</name>
<sequence>MAVRRSDWWFISKFALIAGMLGIASVYGKGELGQKCSVDHDCKIGNSSCIFGICTCNIGTYQDTYAKKCLPGLQMGEKCNDEDFCSSINNVCIDGVCGCLPGYDPASSGCLPQGYLKQCNDKYRKDNGFYLVKQLGESCLTHAQCIEPFSHCDGGFCTCKPGFSNSDGRCNPDGDVSHRIVINRRAHIVLVVHCPTVKDPLQGENLIYCNMKVDGSHDCPSGMGCLPIDEPLVFRDDVLLAGFCCPQNPQSESEQVTNRCPYGLNEPISECSGEKWETYFAYSDVLFDTESEVLCCPRICTYERLYYDGKCYESLLRLNETCEFSFQCSPGQICVGNKCVCKEGHKQLYNDCFEALCPYGKPLTEADGIALTKCNGPGSCPTGHFCMTEFNICCQDLDDSLEESMISDGSPTH</sequence>
<proteinExistence type="predicted"/>
<protein>
    <recommendedName>
        <fullName evidence="2">EB domain-containing protein</fullName>
    </recommendedName>
</protein>
<evidence type="ECO:0000313" key="3">
    <source>
        <dbReference type="EMBL" id="KFD52217.1"/>
    </source>
</evidence>
<dbReference type="AlphaFoldDB" id="A0A085M4S1"/>
<evidence type="ECO:0000313" key="4">
    <source>
        <dbReference type="EMBL" id="KFD70335.1"/>
    </source>
</evidence>
<accession>A0A085M4S1</accession>
<feature type="domain" description="EB" evidence="2">
    <location>
        <begin position="118"/>
        <end position="170"/>
    </location>
</feature>
<dbReference type="Pfam" id="PF01683">
    <property type="entry name" value="EB"/>
    <property type="match status" value="4"/>
</dbReference>
<feature type="signal peptide" evidence="1">
    <location>
        <begin position="1"/>
        <end position="28"/>
    </location>
</feature>
<feature type="chain" id="PRO_5010405218" description="EB domain-containing protein" evidence="1">
    <location>
        <begin position="29"/>
        <end position="413"/>
    </location>
</feature>
<dbReference type="PANTHER" id="PTHR39069">
    <property type="entry name" value="ECDYSONE-INDUCIBLE GENE E1, ISOFORM A"/>
    <property type="match status" value="1"/>
</dbReference>
<reference evidence="3 5" key="1">
    <citation type="journal article" date="2014" name="Nat. Genet.">
        <title>Genome and transcriptome of the porcine whipworm Trichuris suis.</title>
        <authorList>
            <person name="Jex A.R."/>
            <person name="Nejsum P."/>
            <person name="Schwarz E.M."/>
            <person name="Hu L."/>
            <person name="Young N.D."/>
            <person name="Hall R.S."/>
            <person name="Korhonen P.K."/>
            <person name="Liao S."/>
            <person name="Thamsborg S."/>
            <person name="Xia J."/>
            <person name="Xu P."/>
            <person name="Wang S."/>
            <person name="Scheerlinck J.P."/>
            <person name="Hofmann A."/>
            <person name="Sternberg P.W."/>
            <person name="Wang J."/>
            <person name="Gasser R.B."/>
        </authorList>
    </citation>
    <scope>NUCLEOTIDE SEQUENCE [LARGE SCALE GENOMIC DNA]</scope>
    <source>
        <strain evidence="4">DCEP-RM93F</strain>
        <strain evidence="3">DCEP-RM93M</strain>
    </source>
</reference>
<evidence type="ECO:0000256" key="1">
    <source>
        <dbReference type="SAM" id="SignalP"/>
    </source>
</evidence>
<feature type="domain" description="EB" evidence="2">
    <location>
        <begin position="63"/>
        <end position="110"/>
    </location>
</feature>
<feature type="domain" description="EB" evidence="2">
    <location>
        <begin position="31"/>
        <end position="62"/>
    </location>
</feature>
<evidence type="ECO:0000259" key="2">
    <source>
        <dbReference type="Pfam" id="PF01683"/>
    </source>
</evidence>
<dbReference type="Proteomes" id="UP000030758">
    <property type="component" value="Unassembled WGS sequence"/>
</dbReference>
<dbReference type="Proteomes" id="UP000030764">
    <property type="component" value="Unassembled WGS sequence"/>
</dbReference>
<gene>
    <name evidence="3" type="ORF">M513_06930</name>
    <name evidence="4" type="ORF">M514_06930</name>
</gene>
<evidence type="ECO:0000313" key="5">
    <source>
        <dbReference type="Proteomes" id="UP000030764"/>
    </source>
</evidence>
<feature type="domain" description="EB" evidence="2">
    <location>
        <begin position="300"/>
        <end position="352"/>
    </location>
</feature>
<organism evidence="3 5">
    <name type="scientific">Trichuris suis</name>
    <name type="common">pig whipworm</name>
    <dbReference type="NCBI Taxonomy" id="68888"/>
    <lineage>
        <taxon>Eukaryota</taxon>
        <taxon>Metazoa</taxon>
        <taxon>Ecdysozoa</taxon>
        <taxon>Nematoda</taxon>
        <taxon>Enoplea</taxon>
        <taxon>Dorylaimia</taxon>
        <taxon>Trichinellida</taxon>
        <taxon>Trichuridae</taxon>
        <taxon>Trichuris</taxon>
    </lineage>
</organism>
<dbReference type="InterPro" id="IPR006149">
    <property type="entry name" value="EB_dom"/>
</dbReference>
<dbReference type="PANTHER" id="PTHR39069:SF8">
    <property type="entry name" value="FI17111P1"/>
    <property type="match status" value="1"/>
</dbReference>
<keyword evidence="5" id="KW-1185">Reference proteome</keyword>
<keyword evidence="1" id="KW-0732">Signal</keyword>